<keyword evidence="3" id="KW-0808">Transferase</keyword>
<evidence type="ECO:0000256" key="1">
    <source>
        <dbReference type="ARBA" id="ARBA00010633"/>
    </source>
</evidence>
<feature type="transmembrane region" description="Helical" evidence="5">
    <location>
        <begin position="132"/>
        <end position="152"/>
    </location>
</feature>
<evidence type="ECO:0008006" key="8">
    <source>
        <dbReference type="Google" id="ProtNLM"/>
    </source>
</evidence>
<protein>
    <recommendedName>
        <fullName evidence="8">Methyltransferase domain-containing protein</fullName>
    </recommendedName>
</protein>
<gene>
    <name evidence="6" type="ORF">HJC23_002460</name>
</gene>
<evidence type="ECO:0000256" key="3">
    <source>
        <dbReference type="ARBA" id="ARBA00022679"/>
    </source>
</evidence>
<organism evidence="6 7">
    <name type="scientific">Cyclotella cryptica</name>
    <dbReference type="NCBI Taxonomy" id="29204"/>
    <lineage>
        <taxon>Eukaryota</taxon>
        <taxon>Sar</taxon>
        <taxon>Stramenopiles</taxon>
        <taxon>Ochrophyta</taxon>
        <taxon>Bacillariophyta</taxon>
        <taxon>Coscinodiscophyceae</taxon>
        <taxon>Thalassiosirophycidae</taxon>
        <taxon>Stephanodiscales</taxon>
        <taxon>Stephanodiscaceae</taxon>
        <taxon>Cyclotella</taxon>
    </lineage>
</organism>
<dbReference type="AlphaFoldDB" id="A0ABD3PUR0"/>
<dbReference type="GO" id="GO:0016279">
    <property type="term" value="F:protein-lysine N-methyltransferase activity"/>
    <property type="evidence" value="ECO:0007669"/>
    <property type="project" value="UniProtKB-ARBA"/>
</dbReference>
<reference evidence="6 7" key="1">
    <citation type="journal article" date="2020" name="G3 (Bethesda)">
        <title>Improved Reference Genome for Cyclotella cryptica CCMP332, a Model for Cell Wall Morphogenesis, Salinity Adaptation, and Lipid Production in Diatoms (Bacillariophyta).</title>
        <authorList>
            <person name="Roberts W.R."/>
            <person name="Downey K.M."/>
            <person name="Ruck E.C."/>
            <person name="Traller J.C."/>
            <person name="Alverson A.J."/>
        </authorList>
    </citation>
    <scope>NUCLEOTIDE SEQUENCE [LARGE SCALE GENOMIC DNA]</scope>
    <source>
        <strain evidence="6 7">CCMP332</strain>
    </source>
</reference>
<keyword evidence="2" id="KW-0489">Methyltransferase</keyword>
<sequence>MNDASIATRKPKTLSDEEIACLESLGLLDLCNQELNSNDVSFSDDSGIVLAHESNSHDTPGIWTKVRNFISTANARTEESTIKVAPMISQMEALVSMPKHHGHNTLASLNKNDAPFQPDPDSITTNNRKNQILLGVGGTLFLLPHLAILLSLPPVLRRRGAPYLPTFRSKLNVMFDLIKVHTQERNSIPMRNLKFVDLGSGDGRVVFRAAREGLFHTSVGYEINPTLHLFAQMRKLMTPKYWTNTRFECRDLWNIPLSNYDVVAVYGLSPIMDRLGKKMKEELKPGSIVVSNVFMIPGWRTVASCKAEDGAELGGRGVYLYRVPESFSSRSDS</sequence>
<evidence type="ECO:0000256" key="4">
    <source>
        <dbReference type="ARBA" id="ARBA00022691"/>
    </source>
</evidence>
<comment type="caution">
    <text evidence="6">The sequence shown here is derived from an EMBL/GenBank/DDBJ whole genome shotgun (WGS) entry which is preliminary data.</text>
</comment>
<accession>A0ABD3PUR0</accession>
<keyword evidence="4" id="KW-0949">S-adenosyl-L-methionine</keyword>
<dbReference type="CDD" id="cd02440">
    <property type="entry name" value="AdoMet_MTases"/>
    <property type="match status" value="1"/>
</dbReference>
<keyword evidence="5" id="KW-0812">Transmembrane</keyword>
<keyword evidence="5" id="KW-1133">Transmembrane helix</keyword>
<dbReference type="InterPro" id="IPR029063">
    <property type="entry name" value="SAM-dependent_MTases_sf"/>
</dbReference>
<dbReference type="SUPFAM" id="SSF53335">
    <property type="entry name" value="S-adenosyl-L-methionine-dependent methyltransferases"/>
    <property type="match status" value="1"/>
</dbReference>
<evidence type="ECO:0000256" key="5">
    <source>
        <dbReference type="SAM" id="Phobius"/>
    </source>
</evidence>
<proteinExistence type="inferred from homology"/>
<keyword evidence="7" id="KW-1185">Reference proteome</keyword>
<comment type="similarity">
    <text evidence="1">Belongs to the ANT/ATPSC lysine N-methyltransferase family.</text>
</comment>
<evidence type="ECO:0000256" key="2">
    <source>
        <dbReference type="ARBA" id="ARBA00022603"/>
    </source>
</evidence>
<keyword evidence="5" id="KW-0472">Membrane</keyword>
<name>A0ABD3PUR0_9STRA</name>
<dbReference type="GO" id="GO:0032259">
    <property type="term" value="P:methylation"/>
    <property type="evidence" value="ECO:0007669"/>
    <property type="project" value="UniProtKB-KW"/>
</dbReference>
<dbReference type="Proteomes" id="UP001516023">
    <property type="component" value="Unassembled WGS sequence"/>
</dbReference>
<dbReference type="EMBL" id="JABMIG020000109">
    <property type="protein sequence ID" value="KAL3791829.1"/>
    <property type="molecule type" value="Genomic_DNA"/>
</dbReference>
<dbReference type="Gene3D" id="3.40.50.150">
    <property type="entry name" value="Vaccinia Virus protein VP39"/>
    <property type="match status" value="1"/>
</dbReference>
<dbReference type="PANTHER" id="PTHR13610:SF9">
    <property type="entry name" value="FI06469P"/>
    <property type="match status" value="1"/>
</dbReference>
<dbReference type="PANTHER" id="PTHR13610">
    <property type="entry name" value="METHYLTRANSFERASE DOMAIN-CONTAINING PROTEIN"/>
    <property type="match status" value="1"/>
</dbReference>
<evidence type="ECO:0000313" key="6">
    <source>
        <dbReference type="EMBL" id="KAL3791829.1"/>
    </source>
</evidence>
<dbReference type="InterPro" id="IPR026170">
    <property type="entry name" value="FAM173A/B"/>
</dbReference>
<evidence type="ECO:0000313" key="7">
    <source>
        <dbReference type="Proteomes" id="UP001516023"/>
    </source>
</evidence>